<dbReference type="OrthoDB" id="3795653at2759"/>
<dbReference type="PROSITE" id="PS50181">
    <property type="entry name" value="FBOX"/>
    <property type="match status" value="1"/>
</dbReference>
<evidence type="ECO:0000313" key="3">
    <source>
        <dbReference type="Proteomes" id="UP000799429"/>
    </source>
</evidence>
<accession>A0A9P4VSU2</accession>
<name>A0A9P4VSU2_9PEZI</name>
<reference evidence="2" key="1">
    <citation type="journal article" date="2020" name="Stud. Mycol.">
        <title>101 Dothideomycetes genomes: a test case for predicting lifestyles and emergence of pathogens.</title>
        <authorList>
            <person name="Haridas S."/>
            <person name="Albert R."/>
            <person name="Binder M."/>
            <person name="Bloem J."/>
            <person name="Labutti K."/>
            <person name="Salamov A."/>
            <person name="Andreopoulos B."/>
            <person name="Baker S."/>
            <person name="Barry K."/>
            <person name="Bills G."/>
            <person name="Bluhm B."/>
            <person name="Cannon C."/>
            <person name="Castanera R."/>
            <person name="Culley D."/>
            <person name="Daum C."/>
            <person name="Ezra D."/>
            <person name="Gonzalez J."/>
            <person name="Henrissat B."/>
            <person name="Kuo A."/>
            <person name="Liang C."/>
            <person name="Lipzen A."/>
            <person name="Lutzoni F."/>
            <person name="Magnuson J."/>
            <person name="Mondo S."/>
            <person name="Nolan M."/>
            <person name="Ohm R."/>
            <person name="Pangilinan J."/>
            <person name="Park H.-J."/>
            <person name="Ramirez L."/>
            <person name="Alfaro M."/>
            <person name="Sun H."/>
            <person name="Tritt A."/>
            <person name="Yoshinaga Y."/>
            <person name="Zwiers L.-H."/>
            <person name="Turgeon B."/>
            <person name="Goodwin S."/>
            <person name="Spatafora J."/>
            <person name="Crous P."/>
            <person name="Grigoriev I."/>
        </authorList>
    </citation>
    <scope>NUCLEOTIDE SEQUENCE</scope>
    <source>
        <strain evidence="2">CBS 101060</strain>
    </source>
</reference>
<dbReference type="AlphaFoldDB" id="A0A9P4VSU2"/>
<dbReference type="InterPro" id="IPR001810">
    <property type="entry name" value="F-box_dom"/>
</dbReference>
<dbReference type="InterPro" id="IPR032675">
    <property type="entry name" value="LRR_dom_sf"/>
</dbReference>
<dbReference type="Proteomes" id="UP000799429">
    <property type="component" value="Unassembled WGS sequence"/>
</dbReference>
<comment type="caution">
    <text evidence="2">The sequence shown here is derived from an EMBL/GenBank/DDBJ whole genome shotgun (WGS) entry which is preliminary data.</text>
</comment>
<organism evidence="2 3">
    <name type="scientific">Patellaria atrata CBS 101060</name>
    <dbReference type="NCBI Taxonomy" id="1346257"/>
    <lineage>
        <taxon>Eukaryota</taxon>
        <taxon>Fungi</taxon>
        <taxon>Dikarya</taxon>
        <taxon>Ascomycota</taxon>
        <taxon>Pezizomycotina</taxon>
        <taxon>Dothideomycetes</taxon>
        <taxon>Dothideomycetes incertae sedis</taxon>
        <taxon>Patellariales</taxon>
        <taxon>Patellariaceae</taxon>
        <taxon>Patellaria</taxon>
    </lineage>
</organism>
<dbReference type="EMBL" id="MU006096">
    <property type="protein sequence ID" value="KAF2838904.1"/>
    <property type="molecule type" value="Genomic_DNA"/>
</dbReference>
<proteinExistence type="predicted"/>
<gene>
    <name evidence="2" type="ORF">M501DRAFT_1016983</name>
</gene>
<protein>
    <recommendedName>
        <fullName evidence="1">F-box domain-containing protein</fullName>
    </recommendedName>
</protein>
<keyword evidence="3" id="KW-1185">Reference proteome</keyword>
<feature type="domain" description="F-box" evidence="1">
    <location>
        <begin position="1"/>
        <end position="48"/>
    </location>
</feature>
<dbReference type="Gene3D" id="3.80.10.10">
    <property type="entry name" value="Ribonuclease Inhibitor"/>
    <property type="match status" value="1"/>
</dbReference>
<evidence type="ECO:0000259" key="1">
    <source>
        <dbReference type="PROSITE" id="PS50181"/>
    </source>
</evidence>
<sequence length="421" mass="48053">MSLSSLPVELLERVTSFLPLDAFSNLRLANKSIADASIYIFGQKYFKIRQHMISRYSLESLVQISQSRLAPYVRELYIGTEWIYDQKLGEMLMESVEESNCKRLVNEQNSLVSSGDDTRLLTKALNAFDNCHTAGVKAQNRGYNPKRSFGANQIFREVGFHPDYILEALEIIIRPYESFALPLLAARNALKSIRDIQLVMDMKVFCHFNYADGFYLPISNIESLRPFLNELKVLNLVEGLDLWSTRRDFDYTLLSTLLSSVPKLTSLKINFPSKAFASTCYPILKSFTDLVEDGQILDSVTDLDLSYLNTTEDDLVTFLTEFTPSVKHLRLENVDLVSGSWKSVFQRSNSLRTLNSIEVRSLQVGNSPAIVILKKRSRDYGRDLRQISNAAAYYQGKHMTSFVDDLAENVYTARWRPPPRP</sequence>
<evidence type="ECO:0000313" key="2">
    <source>
        <dbReference type="EMBL" id="KAF2838904.1"/>
    </source>
</evidence>